<evidence type="ECO:0000256" key="3">
    <source>
        <dbReference type="SAM" id="Phobius"/>
    </source>
</evidence>
<dbReference type="SUPFAM" id="SSF53474">
    <property type="entry name" value="alpha/beta-Hydrolases"/>
    <property type="match status" value="2"/>
</dbReference>
<dbReference type="PANTHER" id="PTHR12482">
    <property type="entry name" value="LIPASE ROG1-RELATED-RELATED"/>
    <property type="match status" value="1"/>
</dbReference>
<dbReference type="AlphaFoldDB" id="A0A316YUF8"/>
<comment type="similarity">
    <text evidence="1">Belongs to the putative lipase ROG1 family.</text>
</comment>
<feature type="compositionally biased region" description="Basic and acidic residues" evidence="2">
    <location>
        <begin position="43"/>
        <end position="53"/>
    </location>
</feature>
<evidence type="ECO:0000259" key="4">
    <source>
        <dbReference type="Pfam" id="PF05057"/>
    </source>
</evidence>
<name>A0A316YUF8_9BASI</name>
<keyword evidence="6" id="KW-1185">Reference proteome</keyword>
<reference evidence="5 6" key="1">
    <citation type="journal article" date="2018" name="Mol. Biol. Evol.">
        <title>Broad Genomic Sampling Reveals a Smut Pathogenic Ancestry of the Fungal Clade Ustilaginomycotina.</title>
        <authorList>
            <person name="Kijpornyongpan T."/>
            <person name="Mondo S.J."/>
            <person name="Barry K."/>
            <person name="Sandor L."/>
            <person name="Lee J."/>
            <person name="Lipzen A."/>
            <person name="Pangilinan J."/>
            <person name="LaButti K."/>
            <person name="Hainaut M."/>
            <person name="Henrissat B."/>
            <person name="Grigoriev I.V."/>
            <person name="Spatafora J.W."/>
            <person name="Aime M.C."/>
        </authorList>
    </citation>
    <scope>NUCLEOTIDE SEQUENCE [LARGE SCALE GENOMIC DNA]</scope>
    <source>
        <strain evidence="5 6">MCA 4198</strain>
    </source>
</reference>
<dbReference type="InterPro" id="IPR007751">
    <property type="entry name" value="DUF676_lipase-like"/>
</dbReference>
<dbReference type="Gene3D" id="3.40.50.1820">
    <property type="entry name" value="alpha/beta hydrolase"/>
    <property type="match status" value="1"/>
</dbReference>
<feature type="transmembrane region" description="Helical" evidence="3">
    <location>
        <begin position="361"/>
        <end position="385"/>
    </location>
</feature>
<dbReference type="PANTHER" id="PTHR12482:SF62">
    <property type="entry name" value="LIPASE ROG1-RELATED"/>
    <property type="match status" value="1"/>
</dbReference>
<gene>
    <name evidence="5" type="ORF">FA10DRAFT_259597</name>
</gene>
<evidence type="ECO:0000313" key="5">
    <source>
        <dbReference type="EMBL" id="PWN92414.1"/>
    </source>
</evidence>
<evidence type="ECO:0000256" key="2">
    <source>
        <dbReference type="SAM" id="MobiDB-lite"/>
    </source>
</evidence>
<keyword evidence="3" id="KW-0472">Membrane</keyword>
<dbReference type="OrthoDB" id="273452at2759"/>
<accession>A0A316YUF8</accession>
<keyword evidence="3" id="KW-0812">Transmembrane</keyword>
<feature type="region of interest" description="Disordered" evidence="2">
    <location>
        <begin position="42"/>
        <end position="67"/>
    </location>
</feature>
<feature type="region of interest" description="Disordered" evidence="2">
    <location>
        <begin position="443"/>
        <end position="465"/>
    </location>
</feature>
<organism evidence="5 6">
    <name type="scientific">Acaromyces ingoldii</name>
    <dbReference type="NCBI Taxonomy" id="215250"/>
    <lineage>
        <taxon>Eukaryota</taxon>
        <taxon>Fungi</taxon>
        <taxon>Dikarya</taxon>
        <taxon>Basidiomycota</taxon>
        <taxon>Ustilaginomycotina</taxon>
        <taxon>Exobasidiomycetes</taxon>
        <taxon>Exobasidiales</taxon>
        <taxon>Cryptobasidiaceae</taxon>
        <taxon>Acaromyces</taxon>
    </lineage>
</organism>
<sequence>MGSSPVHLVVLCHGLWGEPKHLEVLAMMLARSYGSLASISDGVEGRAKGEQSKDGGNGAASIKSGVSGNSLQGTLTQEQLETILDEYLTTRERKSTGTGAAEQEEEVVILNSQTNKGSHTYDGIDWLGERTVQEIYSEEKWLESQDKHVAKLSIIGYSLGGLVARYVVALLDAKGFFDKVQPRHFASFASPHCGVPPANGSFGRLANFIGGRLLSRTGEQLYLLDSGWESTKDIEEHKAAQHGAKKKDKKRPKVGLIEAMSRPDSSFYRALAKFKRITLYANAVNDLTVPFRSGCLEEWDPFIEYKEAVQVSQLDDAPLLTNVALADTKVDERSMWARLAAWKPSLPFFLNPRRLPFRFPFNYIIVIALPITLPTFLLLLIFRFARESGKSRKRILELDSGWRDEDEEERAGTGRIDRLVRNVVMSVGEDRVDEQRDIFGSSDDADEEAVKQVTASRTNSDRSRVDSTVIATAKAADRTGLTKSPLEKPTAIEEGRKSKQPALHEAQKRIVHNLNSLPRLEKRWAYFNDVINSHAVIICRTPAMELHRKGLPILRHFVSDFDM</sequence>
<proteinExistence type="inferred from homology"/>
<dbReference type="Proteomes" id="UP000245768">
    <property type="component" value="Unassembled WGS sequence"/>
</dbReference>
<protein>
    <submittedName>
        <fullName evidence="5">DUF676-domain-containing protein</fullName>
    </submittedName>
</protein>
<dbReference type="InterPro" id="IPR029058">
    <property type="entry name" value="AB_hydrolase_fold"/>
</dbReference>
<evidence type="ECO:0000256" key="1">
    <source>
        <dbReference type="ARBA" id="ARBA00007920"/>
    </source>
</evidence>
<keyword evidence="3" id="KW-1133">Transmembrane helix</keyword>
<dbReference type="EMBL" id="KZ819635">
    <property type="protein sequence ID" value="PWN92414.1"/>
    <property type="molecule type" value="Genomic_DNA"/>
</dbReference>
<dbReference type="InParanoid" id="A0A316YUF8"/>
<dbReference type="GeneID" id="37041893"/>
<feature type="domain" description="DUF676" evidence="4">
    <location>
        <begin position="102"/>
        <end position="293"/>
    </location>
</feature>
<dbReference type="RefSeq" id="XP_025379612.1">
    <property type="nucleotide sequence ID" value="XM_025519977.1"/>
</dbReference>
<dbReference type="InterPro" id="IPR044294">
    <property type="entry name" value="Lipase-like"/>
</dbReference>
<evidence type="ECO:0000313" key="6">
    <source>
        <dbReference type="Proteomes" id="UP000245768"/>
    </source>
</evidence>
<dbReference type="Pfam" id="PF05057">
    <property type="entry name" value="DUF676"/>
    <property type="match status" value="1"/>
</dbReference>